<evidence type="ECO:0000256" key="2">
    <source>
        <dbReference type="ARBA" id="ARBA00004604"/>
    </source>
</evidence>
<dbReference type="PANTHER" id="PTHR24006:SF758">
    <property type="entry name" value="UBIQUITIN CARBOXYL-TERMINAL HYDROLASE 36"/>
    <property type="match status" value="1"/>
</dbReference>
<evidence type="ECO:0000256" key="11">
    <source>
        <dbReference type="ARBA" id="ARBA00042154"/>
    </source>
</evidence>
<comment type="subcellular location">
    <subcellularLocation>
        <location evidence="2">Nucleus</location>
        <location evidence="2">Nucleolus</location>
    </subcellularLocation>
</comment>
<keyword evidence="7 17" id="KW-0378">Hydrolase</keyword>
<dbReference type="AlphaFoldDB" id="A0AAW1JE98"/>
<dbReference type="InterPro" id="IPR028889">
    <property type="entry name" value="USP"/>
</dbReference>
<evidence type="ECO:0000256" key="7">
    <source>
        <dbReference type="ARBA" id="ARBA00022801"/>
    </source>
</evidence>
<feature type="compositionally biased region" description="Low complexity" evidence="14">
    <location>
        <begin position="722"/>
        <end position="739"/>
    </location>
</feature>
<evidence type="ECO:0000259" key="16">
    <source>
        <dbReference type="PROSITE" id="PS50235"/>
    </source>
</evidence>
<dbReference type="SUPFAM" id="SSF54001">
    <property type="entry name" value="Cysteine proteinases"/>
    <property type="match status" value="1"/>
</dbReference>
<name>A0AAW1JE98_POPJA</name>
<dbReference type="Pfam" id="PF00443">
    <property type="entry name" value="UCH"/>
    <property type="match status" value="1"/>
</dbReference>
<feature type="compositionally biased region" description="Low complexity" evidence="14">
    <location>
        <begin position="862"/>
        <end position="878"/>
    </location>
</feature>
<dbReference type="GO" id="GO:0016579">
    <property type="term" value="P:protein deubiquitination"/>
    <property type="evidence" value="ECO:0007669"/>
    <property type="project" value="InterPro"/>
</dbReference>
<feature type="compositionally biased region" description="Basic residues" evidence="14">
    <location>
        <begin position="682"/>
        <end position="691"/>
    </location>
</feature>
<feature type="transmembrane region" description="Helical" evidence="15">
    <location>
        <begin position="35"/>
        <end position="60"/>
    </location>
</feature>
<evidence type="ECO:0000256" key="10">
    <source>
        <dbReference type="ARBA" id="ARBA00041300"/>
    </source>
</evidence>
<feature type="compositionally biased region" description="Low complexity" evidence="14">
    <location>
        <begin position="808"/>
        <end position="818"/>
    </location>
</feature>
<evidence type="ECO:0000256" key="8">
    <source>
        <dbReference type="ARBA" id="ARBA00022807"/>
    </source>
</evidence>
<evidence type="ECO:0000256" key="14">
    <source>
        <dbReference type="SAM" id="MobiDB-lite"/>
    </source>
</evidence>
<evidence type="ECO:0000256" key="12">
    <source>
        <dbReference type="ARBA" id="ARBA00042420"/>
    </source>
</evidence>
<feature type="domain" description="USP" evidence="16">
    <location>
        <begin position="211"/>
        <end position="480"/>
    </location>
</feature>
<dbReference type="EMBL" id="JASPKY010000411">
    <property type="protein sequence ID" value="KAK9701638.1"/>
    <property type="molecule type" value="Genomic_DNA"/>
</dbReference>
<evidence type="ECO:0000256" key="6">
    <source>
        <dbReference type="ARBA" id="ARBA00022786"/>
    </source>
</evidence>
<gene>
    <name evidence="17" type="ORF">QE152_g30503</name>
</gene>
<feature type="compositionally biased region" description="Basic residues" evidence="14">
    <location>
        <begin position="1073"/>
        <end position="1096"/>
    </location>
</feature>
<dbReference type="Gene3D" id="3.90.70.10">
    <property type="entry name" value="Cysteine proteinases"/>
    <property type="match status" value="1"/>
</dbReference>
<dbReference type="Proteomes" id="UP001458880">
    <property type="component" value="Unassembled WGS sequence"/>
</dbReference>
<feature type="compositionally biased region" description="Low complexity" evidence="14">
    <location>
        <begin position="1047"/>
        <end position="1057"/>
    </location>
</feature>
<sequence>MHSEIVRLLFIDGFPRKCYKVLNGREPKHVTWRSGLLYVIYIFICIKIMKSLTVISVLFYHCAANFSRNFASSGSYVFFCALFEEKIALICSTPSILYGMPASTLDPVNAAIRSSLAKTASETNLDVQLAGATKKALLADIEFEAAGSYQTSVLDKLKTKYIVLKTPDTQQTSNSTEKMGADETLTLAKHALYPLEAVQLGWSNTEWVVGAGMVNMGNTCYLNSTLQALFHVPALVNWLVSDKQHMSQCEDSGGLCIICAMRKTLQDSQQRNTNSIRPFLIYNKLRVVCRNLIPGRQEDAHEFLRYLVEAMEKAYLRRFKNYSEFDSRTKETTPLNQILGGYLRSAVRCLECGHVSTTFQHFQDLLLDIRKAQTLEEALDGYFSREKLDDESYHCESCQKKFRSGLELTKYARHRTSVPLIYRFVALVTHMGPTVGCGHYTAVAQAPCGNYYQFDDSMVRPISHQAVFSTNAYIMLYELECPPFAQKTQNNGSASATTSSSSSTSCSAAGKIKATLSTSNSNNNSSNSLTVHNSKDQQQQQPERNKPSSLSYNTKDNNNNSSSSSSGGKSQAVNGSAKAPVYGPELPPNLSALIALSTNAITTETTSPTSCSSSSSSSSPTSTEQNGVVSSSDHDKKMNVSTTTTEQQQQPQHHHQVHQRLVGKPSTSSTTNDDDHDSKRQQQQHHHHRQNTKQEQRQAILPALIGNRNHRSVRQNGESIASSSSASTSSPSTTTTTALSNTNVTSVSAYKSSPLSGYSNDLGAGKSPSPTRSGSSSSVSSLSSNVDRGGSNSPKVAAATTATDSPKTATSTRTTSATKLLVPYDVDDDDDDVDDDEEEDGDDGGKNIRRRDQEVDGEEGCNSNSSSNGSGSSNGTTTVTATVLASTEEDRVPTKATTADWQVTSSADRSAQMPSSEGRSWNKKNKNSFQKENTNESSPAISTSFNSSGATTVTELLKMSHVGYSTPVSSWNGTRAALDKEVNEERREERKRTLCDNTDRGRVKHIKTNYSFSSSNPGYNRLQEFHNAKNSWNQNNNIGSGGGGSGSSPSPSSSCYSSGGGSNSSRQFYNTSGKHRNRRNNFHHKGGGSNNYHHKNNYVYRQ</sequence>
<keyword evidence="8" id="KW-0788">Thiol protease</keyword>
<dbReference type="FunFam" id="3.90.70.10:FF:000119">
    <property type="entry name" value="Ubiquitin specific peptidase 36"/>
    <property type="match status" value="1"/>
</dbReference>
<reference evidence="17 18" key="1">
    <citation type="journal article" date="2024" name="BMC Genomics">
        <title>De novo assembly and annotation of Popillia japonica's genome with initial clues to its potential as an invasive pest.</title>
        <authorList>
            <person name="Cucini C."/>
            <person name="Boschi S."/>
            <person name="Funari R."/>
            <person name="Cardaioli E."/>
            <person name="Iannotti N."/>
            <person name="Marturano G."/>
            <person name="Paoli F."/>
            <person name="Bruttini M."/>
            <person name="Carapelli A."/>
            <person name="Frati F."/>
            <person name="Nardi F."/>
        </authorList>
    </citation>
    <scope>NUCLEOTIDE SEQUENCE [LARGE SCALE GENOMIC DNA]</scope>
    <source>
        <strain evidence="17">DMR45628</strain>
    </source>
</reference>
<keyword evidence="18" id="KW-1185">Reference proteome</keyword>
<keyword evidence="15" id="KW-0472">Membrane</keyword>
<dbReference type="GO" id="GO:0005829">
    <property type="term" value="C:cytosol"/>
    <property type="evidence" value="ECO:0007669"/>
    <property type="project" value="TreeGrafter"/>
</dbReference>
<comment type="caution">
    <text evidence="17">The sequence shown here is derived from an EMBL/GenBank/DDBJ whole genome shotgun (WGS) entry which is preliminary data.</text>
</comment>
<organism evidence="17 18">
    <name type="scientific">Popillia japonica</name>
    <name type="common">Japanese beetle</name>
    <dbReference type="NCBI Taxonomy" id="7064"/>
    <lineage>
        <taxon>Eukaryota</taxon>
        <taxon>Metazoa</taxon>
        <taxon>Ecdysozoa</taxon>
        <taxon>Arthropoda</taxon>
        <taxon>Hexapoda</taxon>
        <taxon>Insecta</taxon>
        <taxon>Pterygota</taxon>
        <taxon>Neoptera</taxon>
        <taxon>Endopterygota</taxon>
        <taxon>Coleoptera</taxon>
        <taxon>Polyphaga</taxon>
        <taxon>Scarabaeiformia</taxon>
        <taxon>Scarabaeidae</taxon>
        <taxon>Rutelinae</taxon>
        <taxon>Popillia</taxon>
    </lineage>
</organism>
<dbReference type="InterPro" id="IPR018200">
    <property type="entry name" value="USP_CS"/>
</dbReference>
<evidence type="ECO:0000256" key="4">
    <source>
        <dbReference type="ARBA" id="ARBA00012759"/>
    </source>
</evidence>
<feature type="compositionally biased region" description="Basic and acidic residues" evidence="14">
    <location>
        <begin position="843"/>
        <end position="854"/>
    </location>
</feature>
<feature type="region of interest" description="Disordered" evidence="14">
    <location>
        <begin position="761"/>
        <end position="947"/>
    </location>
</feature>
<evidence type="ECO:0000256" key="1">
    <source>
        <dbReference type="ARBA" id="ARBA00000707"/>
    </source>
</evidence>
<dbReference type="GO" id="GO:0006508">
    <property type="term" value="P:proteolysis"/>
    <property type="evidence" value="ECO:0007669"/>
    <property type="project" value="UniProtKB-KW"/>
</dbReference>
<keyword evidence="5" id="KW-0645">Protease</keyword>
<evidence type="ECO:0000256" key="5">
    <source>
        <dbReference type="ARBA" id="ARBA00022670"/>
    </source>
</evidence>
<feature type="compositionally biased region" description="Low complexity" evidence="14">
    <location>
        <begin position="604"/>
        <end position="624"/>
    </location>
</feature>
<feature type="compositionally biased region" description="Polar residues" evidence="14">
    <location>
        <begin position="895"/>
        <end position="919"/>
    </location>
</feature>
<dbReference type="EC" id="3.4.19.12" evidence="4"/>
<accession>A0AAW1JE98</accession>
<proteinExistence type="inferred from homology"/>
<comment type="similarity">
    <text evidence="3">Belongs to the peptidase C19 family.</text>
</comment>
<keyword evidence="15" id="KW-0812">Transmembrane</keyword>
<dbReference type="GO" id="GO:0042981">
    <property type="term" value="P:regulation of apoptotic process"/>
    <property type="evidence" value="ECO:0007669"/>
    <property type="project" value="TreeGrafter"/>
</dbReference>
<feature type="region of interest" description="Disordered" evidence="14">
    <location>
        <begin position="1031"/>
        <end position="1102"/>
    </location>
</feature>
<protein>
    <recommendedName>
        <fullName evidence="9">Ubiquitin carboxyl-terminal hydrolase 36</fullName>
        <ecNumber evidence="4">3.4.19.12</ecNumber>
    </recommendedName>
    <alternativeName>
        <fullName evidence="12">Deubiquitinating enzyme 36</fullName>
    </alternativeName>
    <alternativeName>
        <fullName evidence="11">Protein scrawny</fullName>
    </alternativeName>
    <alternativeName>
        <fullName evidence="10">Ubiquitin thioesterase 36</fullName>
    </alternativeName>
    <alternativeName>
        <fullName evidence="13">Ubiquitin-specific-processing protease 36</fullName>
    </alternativeName>
</protein>
<keyword evidence="15" id="KW-1133">Transmembrane helix</keyword>
<feature type="compositionally biased region" description="Polar residues" evidence="14">
    <location>
        <begin position="927"/>
        <end position="947"/>
    </location>
</feature>
<feature type="compositionally biased region" description="Polar residues" evidence="14">
    <location>
        <begin position="790"/>
        <end position="807"/>
    </location>
</feature>
<feature type="compositionally biased region" description="Low complexity" evidence="14">
    <location>
        <begin position="767"/>
        <end position="784"/>
    </location>
</feature>
<evidence type="ECO:0000256" key="13">
    <source>
        <dbReference type="ARBA" id="ARBA00043009"/>
    </source>
</evidence>
<dbReference type="InterPro" id="IPR050164">
    <property type="entry name" value="Peptidase_C19"/>
</dbReference>
<feature type="compositionally biased region" description="Low complexity" evidence="14">
    <location>
        <begin position="642"/>
        <end position="651"/>
    </location>
</feature>
<keyword evidence="6" id="KW-0833">Ubl conjugation pathway</keyword>
<comment type="catalytic activity">
    <reaction evidence="1">
        <text>Thiol-dependent hydrolysis of ester, thioester, amide, peptide and isopeptide bonds formed by the C-terminal Gly of ubiquitin (a 76-residue protein attached to proteins as an intracellular targeting signal).</text>
        <dbReference type="EC" id="3.4.19.12"/>
    </reaction>
</comment>
<dbReference type="InterPro" id="IPR001394">
    <property type="entry name" value="Peptidase_C19_UCH"/>
</dbReference>
<feature type="compositionally biased region" description="Low complexity" evidence="14">
    <location>
        <begin position="557"/>
        <end position="566"/>
    </location>
</feature>
<feature type="region of interest" description="Disordered" evidence="14">
    <location>
        <begin position="604"/>
        <end position="739"/>
    </location>
</feature>
<evidence type="ECO:0000256" key="9">
    <source>
        <dbReference type="ARBA" id="ARBA00039432"/>
    </source>
</evidence>
<evidence type="ECO:0000313" key="17">
    <source>
        <dbReference type="EMBL" id="KAK9701638.1"/>
    </source>
</evidence>
<feature type="compositionally biased region" description="Polar residues" evidence="14">
    <location>
        <begin position="536"/>
        <end position="556"/>
    </location>
</feature>
<dbReference type="PROSITE" id="PS50235">
    <property type="entry name" value="USP_3"/>
    <property type="match status" value="1"/>
</dbReference>
<feature type="region of interest" description="Disordered" evidence="14">
    <location>
        <begin position="516"/>
        <end position="581"/>
    </location>
</feature>
<dbReference type="PANTHER" id="PTHR24006">
    <property type="entry name" value="UBIQUITIN CARBOXYL-TERMINAL HYDROLASE"/>
    <property type="match status" value="1"/>
</dbReference>
<evidence type="ECO:0000313" key="18">
    <source>
        <dbReference type="Proteomes" id="UP001458880"/>
    </source>
</evidence>
<evidence type="ECO:0000256" key="15">
    <source>
        <dbReference type="SAM" id="Phobius"/>
    </source>
</evidence>
<evidence type="ECO:0000256" key="3">
    <source>
        <dbReference type="ARBA" id="ARBA00009085"/>
    </source>
</evidence>
<dbReference type="PROSITE" id="PS00972">
    <property type="entry name" value="USP_1"/>
    <property type="match status" value="1"/>
</dbReference>
<dbReference type="GO" id="GO:0004843">
    <property type="term" value="F:cysteine-type deubiquitinase activity"/>
    <property type="evidence" value="ECO:0007669"/>
    <property type="project" value="UniProtKB-EC"/>
</dbReference>
<dbReference type="GO" id="GO:0005730">
    <property type="term" value="C:nucleolus"/>
    <property type="evidence" value="ECO:0007669"/>
    <property type="project" value="UniProtKB-SubCell"/>
</dbReference>
<feature type="compositionally biased region" description="Acidic residues" evidence="14">
    <location>
        <begin position="825"/>
        <end position="842"/>
    </location>
</feature>
<feature type="compositionally biased region" description="Low complexity" evidence="14">
    <location>
        <begin position="516"/>
        <end position="530"/>
    </location>
</feature>
<dbReference type="InterPro" id="IPR038765">
    <property type="entry name" value="Papain-like_cys_pep_sf"/>
</dbReference>